<protein>
    <submittedName>
        <fullName evidence="1">Uncharacterized protein</fullName>
    </submittedName>
</protein>
<name>H7EN18_9SPIR</name>
<gene>
    <name evidence="1" type="ORF">TresaDRAFT_0907</name>
</gene>
<dbReference type="EMBL" id="AGRW01000052">
    <property type="protein sequence ID" value="EIC01082.1"/>
    <property type="molecule type" value="Genomic_DNA"/>
</dbReference>
<dbReference type="PATRIC" id="fig|907348.3.peg.2331"/>
<evidence type="ECO:0000313" key="2">
    <source>
        <dbReference type="Proteomes" id="UP000003571"/>
    </source>
</evidence>
<dbReference type="RefSeq" id="WP_002705826.1">
    <property type="nucleotide sequence ID" value="NZ_AGRW01000052.1"/>
</dbReference>
<dbReference type="STRING" id="907348.TresaDRAFT_0907"/>
<accession>H7EN18</accession>
<organism evidence="1 2">
    <name type="scientific">Treponema saccharophilum DSM 2985</name>
    <dbReference type="NCBI Taxonomy" id="907348"/>
    <lineage>
        <taxon>Bacteria</taxon>
        <taxon>Pseudomonadati</taxon>
        <taxon>Spirochaetota</taxon>
        <taxon>Spirochaetia</taxon>
        <taxon>Spirochaetales</taxon>
        <taxon>Treponemataceae</taxon>
        <taxon>Treponema</taxon>
    </lineage>
</organism>
<comment type="caution">
    <text evidence="1">The sequence shown here is derived from an EMBL/GenBank/DDBJ whole genome shotgun (WGS) entry which is preliminary data.</text>
</comment>
<sequence length="132" mass="14112">MVDAVSVNNNISSVSFQNASNGSDKVYVPVRPANVVYSQLEHVSGVAARENQMGVTVSKVQILNSLIDQLISMRAFPNIDSSKEAPLNEKQIDVLIDSFQMKLQTTIQVAKATGYGLAGATPDVGVLFTLDA</sequence>
<proteinExistence type="predicted"/>
<dbReference type="OrthoDB" id="369831at2"/>
<reference evidence="1 2" key="1">
    <citation type="submission" date="2011-09" db="EMBL/GenBank/DDBJ databases">
        <title>The draft genome of Treponema saccharophilum DSM 2985.</title>
        <authorList>
            <consortium name="US DOE Joint Genome Institute (JGI-PGF)"/>
            <person name="Lucas S."/>
            <person name="Copeland A."/>
            <person name="Lapidus A."/>
            <person name="Glavina del Rio T."/>
            <person name="Dalin E."/>
            <person name="Tice H."/>
            <person name="Bruce D."/>
            <person name="Goodwin L."/>
            <person name="Pitluck S."/>
            <person name="Peters L."/>
            <person name="Kyrpides N."/>
            <person name="Mavromatis K."/>
            <person name="Ivanova N."/>
            <person name="Markowitz V."/>
            <person name="Cheng J.-F."/>
            <person name="Hugenholtz P."/>
            <person name="Woyke T."/>
            <person name="Wu D."/>
            <person name="Gronow S."/>
            <person name="Wellnitz S."/>
            <person name="Brambilla E."/>
            <person name="Klenk H.-P."/>
            <person name="Eisen J.A."/>
        </authorList>
    </citation>
    <scope>NUCLEOTIDE SEQUENCE [LARGE SCALE GENOMIC DNA]</scope>
    <source>
        <strain evidence="1 2">DSM 2985</strain>
    </source>
</reference>
<dbReference type="AlphaFoldDB" id="H7EN18"/>
<dbReference type="Proteomes" id="UP000003571">
    <property type="component" value="Unassembled WGS sequence"/>
</dbReference>
<evidence type="ECO:0000313" key="1">
    <source>
        <dbReference type="EMBL" id="EIC01082.1"/>
    </source>
</evidence>
<keyword evidence="2" id="KW-1185">Reference proteome</keyword>
<dbReference type="eggNOG" id="ENOG502ZISW">
    <property type="taxonomic scope" value="Bacteria"/>
</dbReference>